<sequence length="184" mass="19719">MLKKVTILSLAMIGFSTVPVSADGLFSTSNLKIGDVNISINNEGKVLTKTEASTGKWLGEQKFGQFYGMMWVPEHNVLFVAGVLEGGNRPVLVKIKSTGGGGRNMFGVKPDGGSVSGYNYRLGSQFVQVKNMSYNGSLQVDNGSGVVYRIAGVGGGGYNMFALVNETTCQSLPNYNYFMGCSYY</sequence>
<name>A0A926VBP0_9CYAN</name>
<dbReference type="AlphaFoldDB" id="A0A926VBP0"/>
<evidence type="ECO:0000313" key="2">
    <source>
        <dbReference type="EMBL" id="MBD2179624.1"/>
    </source>
</evidence>
<reference evidence="2" key="1">
    <citation type="journal article" date="2015" name="ISME J.">
        <title>Draft Genome Sequence of Streptomyces incarnatus NRRL8089, which Produces the Nucleoside Antibiotic Sinefungin.</title>
        <authorList>
            <person name="Oshima K."/>
            <person name="Hattori M."/>
            <person name="Shimizu H."/>
            <person name="Fukuda K."/>
            <person name="Nemoto M."/>
            <person name="Inagaki K."/>
            <person name="Tamura T."/>
        </authorList>
    </citation>
    <scope>NUCLEOTIDE SEQUENCE</scope>
    <source>
        <strain evidence="2">FACHB-1375</strain>
    </source>
</reference>
<gene>
    <name evidence="2" type="ORF">H6G03_00615</name>
</gene>
<dbReference type="Proteomes" id="UP000641646">
    <property type="component" value="Unassembled WGS sequence"/>
</dbReference>
<comment type="caution">
    <text evidence="2">The sequence shown here is derived from an EMBL/GenBank/DDBJ whole genome shotgun (WGS) entry which is preliminary data.</text>
</comment>
<evidence type="ECO:0000256" key="1">
    <source>
        <dbReference type="SAM" id="SignalP"/>
    </source>
</evidence>
<evidence type="ECO:0000313" key="3">
    <source>
        <dbReference type="Proteomes" id="UP000641646"/>
    </source>
</evidence>
<accession>A0A926VBP0</accession>
<keyword evidence="3" id="KW-1185">Reference proteome</keyword>
<feature type="signal peptide" evidence="1">
    <location>
        <begin position="1"/>
        <end position="22"/>
    </location>
</feature>
<proteinExistence type="predicted"/>
<dbReference type="RefSeq" id="WP_190460987.1">
    <property type="nucleotide sequence ID" value="NZ_JACJPW010000001.1"/>
</dbReference>
<organism evidence="2 3">
    <name type="scientific">Aerosakkonema funiforme FACHB-1375</name>
    <dbReference type="NCBI Taxonomy" id="2949571"/>
    <lineage>
        <taxon>Bacteria</taxon>
        <taxon>Bacillati</taxon>
        <taxon>Cyanobacteriota</taxon>
        <taxon>Cyanophyceae</taxon>
        <taxon>Oscillatoriophycideae</taxon>
        <taxon>Aerosakkonematales</taxon>
        <taxon>Aerosakkonemataceae</taxon>
        <taxon>Aerosakkonema</taxon>
    </lineage>
</organism>
<dbReference type="EMBL" id="JACJPW010000001">
    <property type="protein sequence ID" value="MBD2179624.1"/>
    <property type="molecule type" value="Genomic_DNA"/>
</dbReference>
<keyword evidence="1" id="KW-0732">Signal</keyword>
<feature type="chain" id="PRO_5037457564" evidence="1">
    <location>
        <begin position="23"/>
        <end position="184"/>
    </location>
</feature>
<reference evidence="2" key="2">
    <citation type="submission" date="2020-08" db="EMBL/GenBank/DDBJ databases">
        <authorList>
            <person name="Chen M."/>
            <person name="Teng W."/>
            <person name="Zhao L."/>
            <person name="Hu C."/>
            <person name="Zhou Y."/>
            <person name="Han B."/>
            <person name="Song L."/>
            <person name="Shu W."/>
        </authorList>
    </citation>
    <scope>NUCLEOTIDE SEQUENCE</scope>
    <source>
        <strain evidence="2">FACHB-1375</strain>
    </source>
</reference>
<protein>
    <submittedName>
        <fullName evidence="2">Uncharacterized protein</fullName>
    </submittedName>
</protein>